<feature type="signal peptide" evidence="1">
    <location>
        <begin position="1"/>
        <end position="20"/>
    </location>
</feature>
<comment type="caution">
    <text evidence="2">The sequence shown here is derived from an EMBL/GenBank/DDBJ whole genome shotgun (WGS) entry which is preliminary data.</text>
</comment>
<keyword evidence="3" id="KW-1185">Reference proteome</keyword>
<dbReference type="Proteomes" id="UP000249547">
    <property type="component" value="Unassembled WGS sequence"/>
</dbReference>
<feature type="chain" id="PRO_5016283868" evidence="1">
    <location>
        <begin position="21"/>
        <end position="376"/>
    </location>
</feature>
<gene>
    <name evidence="2" type="ORF">LX64_02348</name>
</gene>
<dbReference type="InterPro" id="IPR017395">
    <property type="entry name" value="Chlorophyllase-like"/>
</dbReference>
<protein>
    <submittedName>
        <fullName evidence="2">Chlorophyllase-like protein</fullName>
    </submittedName>
</protein>
<proteinExistence type="predicted"/>
<dbReference type="SUPFAM" id="SSF53474">
    <property type="entry name" value="alpha/beta-Hydrolases"/>
    <property type="match status" value="1"/>
</dbReference>
<sequence length="376" mass="41905">MPRKIIGCIMTMAAAALLWACKDVPKQPAQTFAAGFKILQGEDTSRLYKPAPGKDYYLYYRPVEYDVWYPATPAPTDTALQFYDLLHLLEVRANYFTASDIATGATQMIAQSIVEELGCSDSTKLLHLKTASFKNAPFATGKFPVILYLASYNGMGYENYSLFERLAKQGYIVVAVSSIGRFPGDMTVKEEDLMEQVNDGLYAIKMLKDSAHFDMSKLVVMGYSWGSLAGAVALPALQNVACFVSLDGSEFHVYNQNREEDVDFELIRMHRLTDTLAIPYLRLSADRRGDSAYKKHAYAYLQHIRADKQVVYIDSADHGDFSSYPNAVHTSGNCTVTPYYETVINLVSAYLNDRVKGQGEFTPLLGKLRGAGVHEE</sequence>
<keyword evidence="1" id="KW-0732">Signal</keyword>
<dbReference type="OrthoDB" id="9814760at2"/>
<dbReference type="Gene3D" id="3.40.50.1820">
    <property type="entry name" value="alpha/beta hydrolase"/>
    <property type="match status" value="2"/>
</dbReference>
<reference evidence="2 3" key="1">
    <citation type="submission" date="2018-06" db="EMBL/GenBank/DDBJ databases">
        <title>Genomic Encyclopedia of Archaeal and Bacterial Type Strains, Phase II (KMG-II): from individual species to whole genera.</title>
        <authorList>
            <person name="Goeker M."/>
        </authorList>
    </citation>
    <scope>NUCLEOTIDE SEQUENCE [LARGE SCALE GENOMIC DNA]</scope>
    <source>
        <strain evidence="2 3">DSM 23857</strain>
    </source>
</reference>
<dbReference type="AlphaFoldDB" id="A0A327QNC5"/>
<evidence type="ECO:0000256" key="1">
    <source>
        <dbReference type="SAM" id="SignalP"/>
    </source>
</evidence>
<name>A0A327QNC5_9BACT</name>
<evidence type="ECO:0000313" key="2">
    <source>
        <dbReference type="EMBL" id="RAJ05194.1"/>
    </source>
</evidence>
<evidence type="ECO:0000313" key="3">
    <source>
        <dbReference type="Proteomes" id="UP000249547"/>
    </source>
</evidence>
<organism evidence="2 3">
    <name type="scientific">Chitinophaga skermanii</name>
    <dbReference type="NCBI Taxonomy" id="331697"/>
    <lineage>
        <taxon>Bacteria</taxon>
        <taxon>Pseudomonadati</taxon>
        <taxon>Bacteroidota</taxon>
        <taxon>Chitinophagia</taxon>
        <taxon>Chitinophagales</taxon>
        <taxon>Chitinophagaceae</taxon>
        <taxon>Chitinophaga</taxon>
    </lineage>
</organism>
<accession>A0A327QNC5</accession>
<dbReference type="RefSeq" id="WP_111597805.1">
    <property type="nucleotide sequence ID" value="NZ_QLLL01000004.1"/>
</dbReference>
<dbReference type="EMBL" id="QLLL01000004">
    <property type="protein sequence ID" value="RAJ05194.1"/>
    <property type="molecule type" value="Genomic_DNA"/>
</dbReference>
<dbReference type="InterPro" id="IPR029058">
    <property type="entry name" value="AB_hydrolase_fold"/>
</dbReference>
<dbReference type="Pfam" id="PF07224">
    <property type="entry name" value="Chlorophyllase"/>
    <property type="match status" value="1"/>
</dbReference>